<evidence type="ECO:0008006" key="3">
    <source>
        <dbReference type="Google" id="ProtNLM"/>
    </source>
</evidence>
<name>A0ABR6I611_9SPHI</name>
<sequence length="207" mass="23236">MGLNTQCNVTDKEPAEMYYKDFDDNGSIDPILCFYIQHKSYPYITRDELLDQMSTMRPRFPDYNSYADAPINVVFTPEEMKGAGRLTANYLATACFISNGKNNRLLNATLPPQAQYAPVFTTTTLDYDKDGNTDLLLCGNMDHTRVRFGKYDANYGVLLKGDGKGKFSYIPQQTSGFKLTGDVRSVMEVNGAYLFGVNGKGIKAYRQ</sequence>
<evidence type="ECO:0000313" key="1">
    <source>
        <dbReference type="EMBL" id="MBB3968271.1"/>
    </source>
</evidence>
<dbReference type="EMBL" id="JACIEG010000001">
    <property type="protein sequence ID" value="MBB3968271.1"/>
    <property type="molecule type" value="Genomic_DNA"/>
</dbReference>
<proteinExistence type="predicted"/>
<comment type="caution">
    <text evidence="1">The sequence shown here is derived from an EMBL/GenBank/DDBJ whole genome shotgun (WGS) entry which is preliminary data.</text>
</comment>
<keyword evidence="2" id="KW-1185">Reference proteome</keyword>
<dbReference type="InterPro" id="IPR028994">
    <property type="entry name" value="Integrin_alpha_N"/>
</dbReference>
<reference evidence="1 2" key="1">
    <citation type="submission" date="2020-08" db="EMBL/GenBank/DDBJ databases">
        <title>Genomic Encyclopedia of Type Strains, Phase IV (KMG-IV): sequencing the most valuable type-strain genomes for metagenomic binning, comparative biology and taxonomic classification.</title>
        <authorList>
            <person name="Goeker M."/>
        </authorList>
    </citation>
    <scope>NUCLEOTIDE SEQUENCE [LARGE SCALE GENOMIC DNA]</scope>
    <source>
        <strain evidence="1 2">DSM 100995</strain>
    </source>
</reference>
<dbReference type="SUPFAM" id="SSF69318">
    <property type="entry name" value="Integrin alpha N-terminal domain"/>
    <property type="match status" value="1"/>
</dbReference>
<dbReference type="Proteomes" id="UP000583101">
    <property type="component" value="Unassembled WGS sequence"/>
</dbReference>
<organism evidence="1 2">
    <name type="scientific">Mucilaginibacter phyllosphaerae</name>
    <dbReference type="NCBI Taxonomy" id="1812349"/>
    <lineage>
        <taxon>Bacteria</taxon>
        <taxon>Pseudomonadati</taxon>
        <taxon>Bacteroidota</taxon>
        <taxon>Sphingobacteriia</taxon>
        <taxon>Sphingobacteriales</taxon>
        <taxon>Sphingobacteriaceae</taxon>
        <taxon>Mucilaginibacter</taxon>
    </lineage>
</organism>
<accession>A0ABR6I611</accession>
<gene>
    <name evidence="1" type="ORF">GGR35_000857</name>
</gene>
<protein>
    <recommendedName>
        <fullName evidence="3">VCBS repeat-containing protein</fullName>
    </recommendedName>
</protein>
<dbReference type="RefSeq" id="WP_204986256.1">
    <property type="nucleotide sequence ID" value="NZ_BMCZ01000001.1"/>
</dbReference>
<evidence type="ECO:0000313" key="2">
    <source>
        <dbReference type="Proteomes" id="UP000583101"/>
    </source>
</evidence>